<dbReference type="NCBIfam" id="TIGR00131">
    <property type="entry name" value="gal_kin"/>
    <property type="match status" value="1"/>
</dbReference>
<dbReference type="InterPro" id="IPR014721">
    <property type="entry name" value="Ribsml_uS5_D2-typ_fold_subgr"/>
</dbReference>
<evidence type="ECO:0000259" key="13">
    <source>
        <dbReference type="Pfam" id="PF00288"/>
    </source>
</evidence>
<comment type="pathway">
    <text evidence="1">Carbohydrate metabolism; galactose metabolism.</text>
</comment>
<dbReference type="PRINTS" id="PR00959">
    <property type="entry name" value="MEVGALKINASE"/>
</dbReference>
<dbReference type="PANTHER" id="PTHR10457">
    <property type="entry name" value="MEVALONATE KINASE/GALACTOKINASE"/>
    <property type="match status" value="1"/>
</dbReference>
<feature type="domain" description="GHMP kinase N-terminal" evidence="13">
    <location>
        <begin position="124"/>
        <end position="213"/>
    </location>
</feature>
<sequence length="496" mass="54866">MSSNARVPTYDSLDKIYATSALGKQGVRYNNLIQKFTELYGRKPDFVARSPGRVNLIGEHIDYCGFGVMPMAIERDCLIAVATTDQDTKVRIANVNPKYEAREFDFEGKDKIVTIDDTKHEWTNYFKCGYKGMLERAKDLDKPKGMYLLLDGSVPAGSGLSSSAAFVCSAALATIEANKLPLSKQELTEIAIVAERNVGVNSGGMDQAASVFSEQQYALHVEFVPRLSTQLVKLPETQPPMAFVIANTLVTSDKFVTAPRNYNLRVVETRMAALFLSRALGLGQQVDSLKEVYDLYFKDDNSTTSDVEKYDKLLDAAIQAFPQDKSDGQGYTLEEVAEMVNLPAQTLNERYMTRFPVETDYFRLVQRTRHVLSEERRVVQFAAVCKHADANTLQELGAIMNASQESCDKYFNCSCPEINTVCDIARNNGAYGARLTGAGWGGCTVMLTTEPNVPKLIKAIKDQYYAVKFPNLTPEELDDAVLATQPGSGSAVYVGF</sequence>
<evidence type="ECO:0000259" key="14">
    <source>
        <dbReference type="Pfam" id="PF08544"/>
    </source>
</evidence>
<keyword evidence="7" id="KW-0418">Kinase</keyword>
<dbReference type="Gene3D" id="3.30.230.10">
    <property type="match status" value="1"/>
</dbReference>
<dbReference type="OrthoDB" id="187738at2759"/>
<evidence type="ECO:0000256" key="6">
    <source>
        <dbReference type="ARBA" id="ARBA00022741"/>
    </source>
</evidence>
<dbReference type="Pfam" id="PF10509">
    <property type="entry name" value="GalKase_gal_bdg"/>
    <property type="match status" value="1"/>
</dbReference>
<dbReference type="InterPro" id="IPR006206">
    <property type="entry name" value="Mevalonate/galactokinase"/>
</dbReference>
<evidence type="ECO:0000256" key="8">
    <source>
        <dbReference type="ARBA" id="ARBA00022840"/>
    </source>
</evidence>
<dbReference type="PIRSF" id="PIRSF000530">
    <property type="entry name" value="Galactokinase"/>
    <property type="match status" value="1"/>
</dbReference>
<dbReference type="AlphaFoldDB" id="A0A077WVL8"/>
<dbReference type="PROSITE" id="PS00106">
    <property type="entry name" value="GALACTOKINASE"/>
    <property type="match status" value="1"/>
</dbReference>
<feature type="domain" description="Galactokinase N-terminal" evidence="15">
    <location>
        <begin position="34"/>
        <end position="82"/>
    </location>
</feature>
<dbReference type="Pfam" id="PF08544">
    <property type="entry name" value="GHMP_kinases_C"/>
    <property type="match status" value="1"/>
</dbReference>
<evidence type="ECO:0000256" key="10">
    <source>
        <dbReference type="ARBA" id="ARBA00023277"/>
    </source>
</evidence>
<keyword evidence="9" id="KW-0299">Galactose metabolism</keyword>
<dbReference type="FunFam" id="1.20.1440.340:FF:000003">
    <property type="entry name" value="GAL1p Galactokinase"/>
    <property type="match status" value="1"/>
</dbReference>
<dbReference type="UniPathway" id="UPA00214"/>
<dbReference type="Pfam" id="PF00288">
    <property type="entry name" value="GHMP_kinases_N"/>
    <property type="match status" value="1"/>
</dbReference>
<dbReference type="GO" id="GO:0005524">
    <property type="term" value="F:ATP binding"/>
    <property type="evidence" value="ECO:0007669"/>
    <property type="project" value="UniProtKB-KW"/>
</dbReference>
<keyword evidence="6" id="KW-0547">Nucleotide-binding</keyword>
<evidence type="ECO:0000256" key="9">
    <source>
        <dbReference type="ARBA" id="ARBA00023144"/>
    </source>
</evidence>
<evidence type="ECO:0000256" key="7">
    <source>
        <dbReference type="ARBA" id="ARBA00022777"/>
    </source>
</evidence>
<dbReference type="SUPFAM" id="SSF54211">
    <property type="entry name" value="Ribosomal protein S5 domain 2-like"/>
    <property type="match status" value="1"/>
</dbReference>
<dbReference type="SUPFAM" id="SSF55060">
    <property type="entry name" value="GHMP Kinase, C-terminal domain"/>
    <property type="match status" value="1"/>
</dbReference>
<dbReference type="InterPro" id="IPR000705">
    <property type="entry name" value="Galactokinase"/>
</dbReference>
<reference evidence="16" key="1">
    <citation type="journal article" date="2014" name="Genome Announc.">
        <title>De novo whole-genome sequence and genome annotation of Lichtheimia ramosa.</title>
        <authorList>
            <person name="Linde J."/>
            <person name="Schwartze V."/>
            <person name="Binder U."/>
            <person name="Lass-Florl C."/>
            <person name="Voigt K."/>
            <person name="Horn F."/>
        </authorList>
    </citation>
    <scope>NUCLEOTIDE SEQUENCE</scope>
    <source>
        <strain evidence="16">JMRC FSU:6197</strain>
    </source>
</reference>
<keyword evidence="8" id="KW-0067">ATP-binding</keyword>
<comment type="similarity">
    <text evidence="2">Belongs to the GHMP kinase family. GalK subfamily.</text>
</comment>
<proteinExistence type="inferred from homology"/>
<dbReference type="Gene3D" id="1.20.1440.340">
    <property type="match status" value="1"/>
</dbReference>
<dbReference type="InterPro" id="IPR019741">
    <property type="entry name" value="Galactokinase_CS"/>
</dbReference>
<feature type="domain" description="GHMP kinase C-terminal" evidence="14">
    <location>
        <begin position="390"/>
        <end position="465"/>
    </location>
</feature>
<dbReference type="FunFam" id="3.30.230.10:FF:000056">
    <property type="entry name" value="GAL1p Galactokinase"/>
    <property type="match status" value="1"/>
</dbReference>
<dbReference type="PROSITE" id="PS00627">
    <property type="entry name" value="GHMP_KINASES_ATP"/>
    <property type="match status" value="1"/>
</dbReference>
<evidence type="ECO:0000256" key="2">
    <source>
        <dbReference type="ARBA" id="ARBA00006566"/>
    </source>
</evidence>
<accession>A0A077WVL8</accession>
<evidence type="ECO:0000256" key="5">
    <source>
        <dbReference type="ARBA" id="ARBA00022679"/>
    </source>
</evidence>
<comment type="catalytic activity">
    <reaction evidence="12">
        <text>alpha-D-galactose + ATP = alpha-D-galactose 1-phosphate + ADP + H(+)</text>
        <dbReference type="Rhea" id="RHEA:13553"/>
        <dbReference type="ChEBI" id="CHEBI:15378"/>
        <dbReference type="ChEBI" id="CHEBI:28061"/>
        <dbReference type="ChEBI" id="CHEBI:30616"/>
        <dbReference type="ChEBI" id="CHEBI:58336"/>
        <dbReference type="ChEBI" id="CHEBI:456216"/>
        <dbReference type="EC" id="2.7.1.6"/>
    </reaction>
    <physiologicalReaction direction="left-to-right" evidence="12">
        <dbReference type="Rhea" id="RHEA:13554"/>
    </physiologicalReaction>
</comment>
<dbReference type="PRINTS" id="PR00473">
    <property type="entry name" value="GALCTOKINASE"/>
</dbReference>
<gene>
    <name evidence="16" type="ORF">LRAMOSA03302</name>
</gene>
<keyword evidence="5" id="KW-0808">Transferase</keyword>
<dbReference type="GO" id="GO:0004335">
    <property type="term" value="F:galactokinase activity"/>
    <property type="evidence" value="ECO:0007669"/>
    <property type="project" value="UniProtKB-EC"/>
</dbReference>
<keyword evidence="10" id="KW-0119">Carbohydrate metabolism</keyword>
<dbReference type="InterPro" id="IPR036554">
    <property type="entry name" value="GHMP_kinase_C_sf"/>
</dbReference>
<dbReference type="Gene3D" id="3.30.70.3170">
    <property type="match status" value="1"/>
</dbReference>
<dbReference type="InterPro" id="IPR006203">
    <property type="entry name" value="GHMP_knse_ATP-bd_CS"/>
</dbReference>
<dbReference type="InterPro" id="IPR013750">
    <property type="entry name" value="GHMP_kinase_C_dom"/>
</dbReference>
<dbReference type="EC" id="2.7.1.6" evidence="3"/>
<name>A0A077WVL8_9FUNG</name>
<dbReference type="InterPro" id="IPR019539">
    <property type="entry name" value="GalKase_N"/>
</dbReference>
<dbReference type="InterPro" id="IPR020568">
    <property type="entry name" value="Ribosomal_Su5_D2-typ_SF"/>
</dbReference>
<evidence type="ECO:0000256" key="12">
    <source>
        <dbReference type="ARBA" id="ARBA00049538"/>
    </source>
</evidence>
<evidence type="ECO:0000256" key="1">
    <source>
        <dbReference type="ARBA" id="ARBA00004947"/>
    </source>
</evidence>
<organism evidence="16">
    <name type="scientific">Lichtheimia ramosa</name>
    <dbReference type="NCBI Taxonomy" id="688394"/>
    <lineage>
        <taxon>Eukaryota</taxon>
        <taxon>Fungi</taxon>
        <taxon>Fungi incertae sedis</taxon>
        <taxon>Mucoromycota</taxon>
        <taxon>Mucoromycotina</taxon>
        <taxon>Mucoromycetes</taxon>
        <taxon>Mucorales</taxon>
        <taxon>Lichtheimiaceae</taxon>
        <taxon>Lichtheimia</taxon>
    </lineage>
</organism>
<evidence type="ECO:0000256" key="3">
    <source>
        <dbReference type="ARBA" id="ARBA00012315"/>
    </source>
</evidence>
<dbReference type="GO" id="GO:0005829">
    <property type="term" value="C:cytosol"/>
    <property type="evidence" value="ECO:0007669"/>
    <property type="project" value="TreeGrafter"/>
</dbReference>
<dbReference type="GO" id="GO:0006012">
    <property type="term" value="P:galactose metabolic process"/>
    <property type="evidence" value="ECO:0007669"/>
    <property type="project" value="UniProtKB-UniPathway"/>
</dbReference>
<dbReference type="InterPro" id="IPR006204">
    <property type="entry name" value="GHMP_kinase_N_dom"/>
</dbReference>
<dbReference type="EMBL" id="LK023346">
    <property type="protein sequence ID" value="CDS11038.1"/>
    <property type="molecule type" value="Genomic_DNA"/>
</dbReference>
<evidence type="ECO:0000256" key="4">
    <source>
        <dbReference type="ARBA" id="ARBA00019487"/>
    </source>
</evidence>
<evidence type="ECO:0000259" key="15">
    <source>
        <dbReference type="Pfam" id="PF10509"/>
    </source>
</evidence>
<protein>
    <recommendedName>
        <fullName evidence="4">Galactokinase</fullName>
        <ecNumber evidence="3">2.7.1.6</ecNumber>
    </recommendedName>
    <alternativeName>
        <fullName evidence="11">Galactose kinase</fullName>
    </alternativeName>
</protein>
<dbReference type="GO" id="GO:0000411">
    <property type="term" value="P:positive regulation of transcription by galactose"/>
    <property type="evidence" value="ECO:0007669"/>
    <property type="project" value="UniProtKB-ARBA"/>
</dbReference>
<dbReference type="PANTHER" id="PTHR10457:SF7">
    <property type="entry name" value="GALACTOKINASE-RELATED"/>
    <property type="match status" value="1"/>
</dbReference>
<evidence type="ECO:0000256" key="11">
    <source>
        <dbReference type="ARBA" id="ARBA00029590"/>
    </source>
</evidence>
<evidence type="ECO:0000313" key="16">
    <source>
        <dbReference type="EMBL" id="CDS11038.1"/>
    </source>
</evidence>